<evidence type="ECO:0000313" key="3">
    <source>
        <dbReference type="Proteomes" id="UP001521222"/>
    </source>
</evidence>
<proteinExistence type="predicted"/>
<sequence>MPLSTDGPKLYLRASSLDFKLNGPIKIGNVIERMTFPEDSKVRLDPLPKIVGGAALAEGRVESERHAALHAGLAAKLSNVFVGQAEAKKNSSLRTVYAFDKISTLMLERFPDDDDVEAFRSNNEKFKKAVDAGPVGVVGDVILAYRLHIVKSKWFSSSLIAKSHDPGDAGFMNKEDKVDKFEGETKEVSLNDVNSFAKKQYYPDPSYVEFEDDEEEWTLAVLEEEDEEEEDEEEEDEEEEDEEEEED</sequence>
<accession>A0ABR3R3Q7</accession>
<organism evidence="2 3">
    <name type="scientific">Nothophoma quercina</name>
    <dbReference type="NCBI Taxonomy" id="749835"/>
    <lineage>
        <taxon>Eukaryota</taxon>
        <taxon>Fungi</taxon>
        <taxon>Dikarya</taxon>
        <taxon>Ascomycota</taxon>
        <taxon>Pezizomycotina</taxon>
        <taxon>Dothideomycetes</taxon>
        <taxon>Pleosporomycetidae</taxon>
        <taxon>Pleosporales</taxon>
        <taxon>Pleosporineae</taxon>
        <taxon>Didymellaceae</taxon>
        <taxon>Nothophoma</taxon>
    </lineage>
</organism>
<name>A0ABR3R3Q7_9PLEO</name>
<dbReference type="EMBL" id="JAKIXB020000021">
    <property type="protein sequence ID" value="KAL1599049.1"/>
    <property type="molecule type" value="Genomic_DNA"/>
</dbReference>
<feature type="region of interest" description="Disordered" evidence="1">
    <location>
        <begin position="222"/>
        <end position="247"/>
    </location>
</feature>
<reference evidence="2 3" key="1">
    <citation type="submission" date="2024-02" db="EMBL/GenBank/DDBJ databases">
        <title>De novo assembly and annotation of 12 fungi associated with fruit tree decline syndrome in Ontario, Canada.</title>
        <authorList>
            <person name="Sulman M."/>
            <person name="Ellouze W."/>
            <person name="Ilyukhin E."/>
        </authorList>
    </citation>
    <scope>NUCLEOTIDE SEQUENCE [LARGE SCALE GENOMIC DNA]</scope>
    <source>
        <strain evidence="2 3">M97-236</strain>
    </source>
</reference>
<gene>
    <name evidence="2" type="ORF">SLS59_006499</name>
</gene>
<dbReference type="Proteomes" id="UP001521222">
    <property type="component" value="Unassembled WGS sequence"/>
</dbReference>
<evidence type="ECO:0000256" key="1">
    <source>
        <dbReference type="SAM" id="MobiDB-lite"/>
    </source>
</evidence>
<comment type="caution">
    <text evidence="2">The sequence shown here is derived from an EMBL/GenBank/DDBJ whole genome shotgun (WGS) entry which is preliminary data.</text>
</comment>
<protein>
    <submittedName>
        <fullName evidence="2">Uncharacterized protein</fullName>
    </submittedName>
</protein>
<evidence type="ECO:0000313" key="2">
    <source>
        <dbReference type="EMBL" id="KAL1599049.1"/>
    </source>
</evidence>
<keyword evidence="3" id="KW-1185">Reference proteome</keyword>